<reference evidence="2 3" key="1">
    <citation type="submission" date="2020-08" db="EMBL/GenBank/DDBJ databases">
        <title>Genomic Encyclopedia of Type Strains, Phase III (KMG-III): the genomes of soil and plant-associated and newly described type strains.</title>
        <authorList>
            <person name="Whitman W."/>
        </authorList>
    </citation>
    <scope>NUCLEOTIDE SEQUENCE [LARGE SCALE GENOMIC DNA]</scope>
    <source>
        <strain evidence="2 3">CECT 5995</strain>
    </source>
</reference>
<accession>A0A7W5G6Y6</accession>
<dbReference type="EMBL" id="JACHXM010000025">
    <property type="protein sequence ID" value="MBB3142684.1"/>
    <property type="molecule type" value="Genomic_DNA"/>
</dbReference>
<feature type="compositionally biased region" description="Low complexity" evidence="1">
    <location>
        <begin position="342"/>
        <end position="360"/>
    </location>
</feature>
<keyword evidence="3" id="KW-1185">Reference proteome</keyword>
<dbReference type="PANTHER" id="PTHR42941">
    <property type="entry name" value="SLL1037 PROTEIN"/>
    <property type="match status" value="1"/>
</dbReference>
<evidence type="ECO:0000313" key="2">
    <source>
        <dbReference type="EMBL" id="MBB3142684.1"/>
    </source>
</evidence>
<dbReference type="RefSeq" id="WP_183389050.1">
    <property type="nucleotide sequence ID" value="NZ_JACHXM010000025.1"/>
</dbReference>
<comment type="caution">
    <text evidence="2">The sequence shown here is derived from an EMBL/GenBank/DDBJ whole genome shotgun (WGS) entry which is preliminary data.</text>
</comment>
<dbReference type="SUPFAM" id="SSF53850">
    <property type="entry name" value="Periplasmic binding protein-like II"/>
    <property type="match status" value="1"/>
</dbReference>
<dbReference type="PANTHER" id="PTHR42941:SF1">
    <property type="entry name" value="SLL1037 PROTEIN"/>
    <property type="match status" value="1"/>
</dbReference>
<dbReference type="Proteomes" id="UP000525987">
    <property type="component" value="Unassembled WGS sequence"/>
</dbReference>
<dbReference type="AlphaFoldDB" id="A0A7W5G6Y6"/>
<feature type="region of interest" description="Disordered" evidence="1">
    <location>
        <begin position="327"/>
        <end position="360"/>
    </location>
</feature>
<evidence type="ECO:0000256" key="1">
    <source>
        <dbReference type="SAM" id="MobiDB-lite"/>
    </source>
</evidence>
<evidence type="ECO:0008006" key="4">
    <source>
        <dbReference type="Google" id="ProtNLM"/>
    </source>
</evidence>
<proteinExistence type="predicted"/>
<gene>
    <name evidence="2" type="ORF">FHR96_003584</name>
</gene>
<dbReference type="CDD" id="cd13568">
    <property type="entry name" value="PBP2_TAXI_TRAP_like_3"/>
    <property type="match status" value="1"/>
</dbReference>
<evidence type="ECO:0000313" key="3">
    <source>
        <dbReference type="Proteomes" id="UP000525987"/>
    </source>
</evidence>
<dbReference type="Pfam" id="PF16868">
    <property type="entry name" value="NMT1_3"/>
    <property type="match status" value="1"/>
</dbReference>
<sequence length="360" mass="37790">MEFQWSAPQRAIASFRASLGRHLLWLAALAWSITPLQAADAPPIVIATASPAGVYHATGRTLCRLLDAPCVAQPSGGSAANLAALRAGEVTIALAQSDLQFQAVTGTGGFAEAGPDASLRSVMSLHGEPFTLVVRRDSGIDGFADLKGHAVNVGNPGSGQRGTMMTLLEAWGWTLDDFRPADELPADQQSLELCHGNIDAMVYTVGHPNPSVEQAVRLCNARLVDVTGPAVDRLVAETPYLARATIPAGLYGDDQPAVTTFGVRATLVASADTDPQAVHDIVAAVFNDLEAFKATHPAYADLTPERMIHDGLSAPLHEGAKRYYRERGWLPAETPSPDASEPATSTDPTQAPAADTATSG</sequence>
<protein>
    <recommendedName>
        <fullName evidence="4">C4-dicarboxylate ABC transporter substrate-binding protein</fullName>
    </recommendedName>
</protein>
<dbReference type="NCBIfam" id="TIGR02122">
    <property type="entry name" value="TRAP_TAXI"/>
    <property type="match status" value="1"/>
</dbReference>
<name>A0A7W5G6Y6_9GAMM</name>
<dbReference type="InterPro" id="IPR011852">
    <property type="entry name" value="TRAP_TAXI"/>
</dbReference>
<dbReference type="Gene3D" id="3.40.190.10">
    <property type="entry name" value="Periplasmic binding protein-like II"/>
    <property type="match status" value="2"/>
</dbReference>
<organism evidence="2 3">
    <name type="scientific">Halomonas organivorans</name>
    <dbReference type="NCBI Taxonomy" id="257772"/>
    <lineage>
        <taxon>Bacteria</taxon>
        <taxon>Pseudomonadati</taxon>
        <taxon>Pseudomonadota</taxon>
        <taxon>Gammaproteobacteria</taxon>
        <taxon>Oceanospirillales</taxon>
        <taxon>Halomonadaceae</taxon>
        <taxon>Halomonas</taxon>
    </lineage>
</organism>